<keyword evidence="2" id="KW-0378">Hydrolase</keyword>
<evidence type="ECO:0000313" key="2">
    <source>
        <dbReference type="EMBL" id="MBY13582.1"/>
    </source>
</evidence>
<proteinExistence type="predicted"/>
<dbReference type="GO" id="GO:0016787">
    <property type="term" value="F:hydrolase activity"/>
    <property type="evidence" value="ECO:0007669"/>
    <property type="project" value="UniProtKB-KW"/>
</dbReference>
<protein>
    <submittedName>
        <fullName evidence="2">Ubiquitin carboxyl-terminal hydrolase 32</fullName>
    </submittedName>
</protein>
<gene>
    <name evidence="2" type="primary">USP32_3</name>
    <name evidence="2" type="ORF">g.151965</name>
</gene>
<sequence>MGAKDSKPSCITYEDAVKRISDSEIKRLREAFKRLSPVNGAITKHSFIKEVLGDGVPLSIAEYIYSACGGTIKGIIFKDLVCGLVLLTLGTNEEKYKFLFNLYSNESENVILRDEFQRLIQGSECIFVPEHVQFLFSEQDRVNYDEFRSWLTRHPDATSLSRWLLSKPCSVSLSNELEMPTFYQTLAGVTHCKYLMHFS</sequence>
<dbReference type="InterPro" id="IPR057368">
    <property type="entry name" value="USP32_N"/>
</dbReference>
<evidence type="ECO:0000259" key="1">
    <source>
        <dbReference type="Pfam" id="PF25265"/>
    </source>
</evidence>
<dbReference type="Gene3D" id="1.10.238.10">
    <property type="entry name" value="EF-hand"/>
    <property type="match status" value="1"/>
</dbReference>
<dbReference type="SUPFAM" id="SSF47473">
    <property type="entry name" value="EF-hand"/>
    <property type="match status" value="1"/>
</dbReference>
<dbReference type="InterPro" id="IPR011992">
    <property type="entry name" value="EF-hand-dom_pair"/>
</dbReference>
<name>A0A2S2N9G5_SCHGA</name>
<feature type="domain" description="USP32 N-terminal" evidence="1">
    <location>
        <begin position="16"/>
        <end position="107"/>
    </location>
</feature>
<dbReference type="Pfam" id="PF25265">
    <property type="entry name" value="USP32_N"/>
    <property type="match status" value="1"/>
</dbReference>
<dbReference type="AlphaFoldDB" id="A0A2S2N9G5"/>
<accession>A0A2S2N9G5</accession>
<dbReference type="EMBL" id="GGMR01000963">
    <property type="protein sequence ID" value="MBY13582.1"/>
    <property type="molecule type" value="Transcribed_RNA"/>
</dbReference>
<reference evidence="2" key="1">
    <citation type="submission" date="2018-04" db="EMBL/GenBank/DDBJ databases">
        <title>Transcriptome of Schizaphis graminum biotype I.</title>
        <authorList>
            <person name="Scully E.D."/>
            <person name="Geib S.M."/>
            <person name="Palmer N.A."/>
            <person name="Koch K."/>
            <person name="Bradshaw J."/>
            <person name="Heng-Moss T."/>
            <person name="Sarath G."/>
        </authorList>
    </citation>
    <scope>NUCLEOTIDE SEQUENCE</scope>
</reference>
<organism evidence="2">
    <name type="scientific">Schizaphis graminum</name>
    <name type="common">Green bug aphid</name>
    <dbReference type="NCBI Taxonomy" id="13262"/>
    <lineage>
        <taxon>Eukaryota</taxon>
        <taxon>Metazoa</taxon>
        <taxon>Ecdysozoa</taxon>
        <taxon>Arthropoda</taxon>
        <taxon>Hexapoda</taxon>
        <taxon>Insecta</taxon>
        <taxon>Pterygota</taxon>
        <taxon>Neoptera</taxon>
        <taxon>Paraneoptera</taxon>
        <taxon>Hemiptera</taxon>
        <taxon>Sternorrhyncha</taxon>
        <taxon>Aphidomorpha</taxon>
        <taxon>Aphidoidea</taxon>
        <taxon>Aphididae</taxon>
        <taxon>Aphidini</taxon>
        <taxon>Schizaphis</taxon>
    </lineage>
</organism>